<evidence type="ECO:0000313" key="3">
    <source>
        <dbReference type="Proteomes" id="UP001201980"/>
    </source>
</evidence>
<gene>
    <name evidence="2" type="ORF">MKZ38_004699</name>
</gene>
<name>A0AAD5RL57_9PEZI</name>
<feature type="region of interest" description="Disordered" evidence="1">
    <location>
        <begin position="1"/>
        <end position="42"/>
    </location>
</feature>
<organism evidence="2 3">
    <name type="scientific">Zalerion maritima</name>
    <dbReference type="NCBI Taxonomy" id="339359"/>
    <lineage>
        <taxon>Eukaryota</taxon>
        <taxon>Fungi</taxon>
        <taxon>Dikarya</taxon>
        <taxon>Ascomycota</taxon>
        <taxon>Pezizomycotina</taxon>
        <taxon>Sordariomycetes</taxon>
        <taxon>Lulworthiomycetidae</taxon>
        <taxon>Lulworthiales</taxon>
        <taxon>Lulworthiaceae</taxon>
        <taxon>Zalerion</taxon>
    </lineage>
</organism>
<reference evidence="2" key="1">
    <citation type="submission" date="2022-07" db="EMBL/GenBank/DDBJ databases">
        <title>Draft genome sequence of Zalerion maritima ATCC 34329, a (micro)plastics degrading marine fungus.</title>
        <authorList>
            <person name="Paco A."/>
            <person name="Goncalves M.F.M."/>
            <person name="Rocha-Santos T.A.P."/>
            <person name="Alves A."/>
        </authorList>
    </citation>
    <scope>NUCLEOTIDE SEQUENCE</scope>
    <source>
        <strain evidence="2">ATCC 34329</strain>
    </source>
</reference>
<evidence type="ECO:0000256" key="1">
    <source>
        <dbReference type="SAM" id="MobiDB-lite"/>
    </source>
</evidence>
<feature type="region of interest" description="Disordered" evidence="1">
    <location>
        <begin position="203"/>
        <end position="235"/>
    </location>
</feature>
<dbReference type="EMBL" id="JAKWBI020000277">
    <property type="protein sequence ID" value="KAJ2897398.1"/>
    <property type="molecule type" value="Genomic_DNA"/>
</dbReference>
<accession>A0AAD5RL57</accession>
<feature type="compositionally biased region" description="Low complexity" evidence="1">
    <location>
        <begin position="1"/>
        <end position="27"/>
    </location>
</feature>
<proteinExistence type="predicted"/>
<dbReference type="Proteomes" id="UP001201980">
    <property type="component" value="Unassembled WGS sequence"/>
</dbReference>
<dbReference type="AlphaFoldDB" id="A0AAD5RL57"/>
<sequence length="235" mass="26821">MMRGISSLSPSRTTSNSSTTQTSSPTRNSRELRTSSRKPAATRDEDAIALYNKWKITKDRPITYTPANSSPEPWNTKAAHAFVLAVELHNRDFERYALSQFVQNCGFMPFGPWTYIEKTTELYSAVRLFSNHWVAWNLKISDGHAKEYEGLAAANLVDQVPREVRDPRIYDLEHWYELCGHRFHTGCQHDPIMRQERMLAAANKRAKAPLPEVGGDEEQRMQQETAAPTEPRSPV</sequence>
<keyword evidence="3" id="KW-1185">Reference proteome</keyword>
<comment type="caution">
    <text evidence="2">The sequence shown here is derived from an EMBL/GenBank/DDBJ whole genome shotgun (WGS) entry which is preliminary data.</text>
</comment>
<protein>
    <submittedName>
        <fullName evidence="2">Uncharacterized protein</fullName>
    </submittedName>
</protein>
<evidence type="ECO:0000313" key="2">
    <source>
        <dbReference type="EMBL" id="KAJ2897398.1"/>
    </source>
</evidence>